<dbReference type="Pfam" id="PF07727">
    <property type="entry name" value="RVT_2"/>
    <property type="match status" value="1"/>
</dbReference>
<dbReference type="GO" id="GO:0008270">
    <property type="term" value="F:zinc ion binding"/>
    <property type="evidence" value="ECO:0007669"/>
    <property type="project" value="InterPro"/>
</dbReference>
<organism evidence="4 5">
    <name type="scientific">Symbiodinium natans</name>
    <dbReference type="NCBI Taxonomy" id="878477"/>
    <lineage>
        <taxon>Eukaryota</taxon>
        <taxon>Sar</taxon>
        <taxon>Alveolata</taxon>
        <taxon>Dinophyceae</taxon>
        <taxon>Suessiales</taxon>
        <taxon>Symbiodiniaceae</taxon>
        <taxon>Symbiodinium</taxon>
    </lineage>
</organism>
<dbReference type="GO" id="GO:0015074">
    <property type="term" value="P:DNA integration"/>
    <property type="evidence" value="ECO:0007669"/>
    <property type="project" value="InterPro"/>
</dbReference>
<dbReference type="InterPro" id="IPR012337">
    <property type="entry name" value="RNaseH-like_sf"/>
</dbReference>
<feature type="region of interest" description="Disordered" evidence="1">
    <location>
        <begin position="1444"/>
        <end position="1473"/>
    </location>
</feature>
<dbReference type="Proteomes" id="UP000604046">
    <property type="component" value="Unassembled WGS sequence"/>
</dbReference>
<dbReference type="SUPFAM" id="SSF53098">
    <property type="entry name" value="Ribonuclease H-like"/>
    <property type="match status" value="1"/>
</dbReference>
<feature type="compositionally biased region" description="Basic and acidic residues" evidence="1">
    <location>
        <begin position="956"/>
        <end position="967"/>
    </location>
</feature>
<feature type="region of interest" description="Disordered" evidence="1">
    <location>
        <begin position="1"/>
        <end position="94"/>
    </location>
</feature>
<proteinExistence type="predicted"/>
<dbReference type="OrthoDB" id="425040at2759"/>
<sequence>MAAPFFDNDLFDFAPDGADTGEDRSADGAEPDDKDHESFSVASGAAGTGDGQESSGRVSNKARKRGSRGGSGGRPAEEKRWRSGAVPTAPSFDGDVESNPYCLRHYRRRLLRWVTLTKEYLPPNEQALRALEQLHGQAELEFEEVDDARFNHPDGIQRLLADLEQAFGEREIFRQGGVIREFESIGRMQGESITAFIRRFRLLERKLMDNKVPAYPEQARVIKLLDGLRLDEKATASVLLAAGNKYDMQAVLEALRIQYPPGMSITGLPKGLASLSTRSARSSAPSRASSYRSSSTATSSRKSSRMGQARKWTHWHTGWDEEMPEELVEEDAGIDYQDEIYAEEEPDALTENADEEEDELIPVDEGEELEIYEEPGSLDSAALLASAVEALTVTSKKLASLAQRGGKAAKGMTHGADRQTRLRGSLCLGCGASDHWIRECPHVSNFQAQIASADLELDPEGVPVHASWTASANMCEDQLQRAPLFEIPRPPSIFLSTCSDASFLIADTGCQRQVAGHMWHQQRQSEMLPLKPLHFPEVCKFSFGPTEGMPSQGRFLYPAGIAGEMVALGISSVDASAPGLLSRSTMEALGAVPDILEGRIHFKALGGKTTRLYLSPCRHLALKIDEWPENEFEWPGRYLHEKYGQHGPPDVCHENAFPPERVRLTAIANSDTARQPHASQTASRGSASGMADSEFVYVTHQSVLYYSAATLRPNLKDRVLSIYMEPCSAVTMMTTQAAMAAMSALQLNRYLKTPEECTHTTGPGTRTYSAAGIRIRICDSCGMRWALTSRGEALPAVPKANPNAKTPMGLNDAQKLRLVEDKTDKAKAKPKAKTNPAPGANGGNSDGSSQPLSGYSPAPWPTTTPPPPPRFHGSPQLRAPTPTQRPTMFSLHRGRQGTQQRQWRGGPRSTASSDTESMSVTSDNWWNMRSDQRRTSRRRPNLENPNAEDQNEEELDMSRTRDMQEAEEHLEDLENDVNYWEERMARDDWDPEDHDAVVYPLSCSDHPLGPEDRGCFSLKQGQKKRFLGAAKAIHAAWAAESQVYKNRTESARHCRKFKADIVEIYAGKAAISEAALSVGLRVLQPVDTVYGQTLENDEDFEALEKLLLARMPYLVVWEPRCTLWSNLQHFNYTAEELEVLRRKERKHVAGMSRVIENLYTRGIHFLIENPRHTPFWETPELRRLRALQDVQFGEGHMCAFGLRNDRGDLLKKPTGWMGSLPEVLQALCVECSGQHQHGQCVGGNAARKAQVYTDMLAKACVDGLVRALRRVGDERWNQSWWSGTSLPEVSSPWVNDVSYDNSVDNFEHLWEPPGELECQAYFLDVSRHHDSWGPLLKEAEQRLRGMTTSSVTLKPSPFFEQVKTLVPWKIHKVQLFRTPKQRRLPQDVLLEGIQHRGAALLYNDDQIGIEAETVHSIMDAPAGKYDKPVRVAIYFYGDAPATSLKPEDNARPEAAKAPARHQPEVDDERMLPHQPGYRDISFPGVDIPAWVQQVLRRVHVNLGHPPREVLVRQLATAGASDVALKGARALRCETCLRVSPPHQPRVSKAFQAKRFNDRMCIDVIYIKDVRGGTHMFLNIVDDATCYQVAPRLHSRSEDAVISTLVGGWFQYFGPPDEMAIDAEGAFRGMRFENLHAQLNVAVRCVPPDSHWQLGKAERHGQALKYNASRLIHQFAALTVPEVNLCIIMACYAKNRLIRRSGSSPAQWVFGRDQKLPASLLSDGGSIESAELLNDSQRLLQIEAVRTEAMKNHHAFEAHEALRAALLRKSRPYRGTFSPGQKIAYFRARTATGDGEGSAEGYRQGLVLALDRNPHSNTAVNIWVRNSRGRLVQCSPEQCRPIYGEQEWWAPDAADPEVLKHCDRDLQIHPRAFRAPEARPGLAADRSVAQELEQDARAALPGADAPALPEADAHRDQPAPLVLDQAGNPVAESPMFSPLMIAERAQDRYLVDNPDNPNRILNLQNQCFLGLQSYHGRQRSRWSEAYPDQTGHVYPDRILLQNRCFLGLLAIAVGLLWHPAVHFLDKYLSKQDISLLSPNQKQKASSDCGEQYRIFPRECHRCGGTCSVTKPQDVVSWLDEVKEREAFDRLVGVPKERVKTQPLEYGPELRDEIEYYQSPDSTTAYPSSSTTISSPPGMHRLDILRRHARGQQLRHGWDGSPLEVPPIYQYDSFLTTCHHVCPEAMVEMPEITPQVLQVSEDVNAKPARLSEQLADVLLRRKDFSHDMCLQLLQVVEMKRPDRQCLAPGKRDIGSLTLGYYSHGKTGGITNATQRHSRLTKYLNNYLRHWGMKGPFSSLFVARNVHSKAHKDVNNSKGSVNGQVALGEHVGGELWVERDPDDCDFDNMEPRSINGEKKWGYVKDTYQNLTLFNPARFHASADFMGDRYTITAYQTRMVEQAPSDHLDFLRKLQFRPSEKRVAFVASASEGVELKADTSEKKAPMTVQEAYPLKAQTSASTETEKVIAMESSSESDGNDGTYETRRAAQQARKKEVHWQSMTEDEFAPFVEALKREWSEWEKWSSCTPVWVQKGTVSPHLILKSRVCYRWKPVPEGQKAKARIVIAGFRDPHLPLLTRDAPVLARTSFHLLLQWAACHRVTLWNADCKSAFLQGEPDTERPESIFMKPPQDPVALEAVPQWKDVRLLYRLSAPVYGQSNAPRRWFEHVRKVLTNLGWIQHSLDPCLFMQVSGDEVVSLLGIHVDDLLGGALAGHEELLNRVEASFTWGSPWVSKDFTFVGRHVRQWPDGSITLDQASYINEVPATKVKLEESVPLHDNPELITEFRSGIGSLQWLAGTTRGDVSADTSLLQKSPKELTVADLKEVNSVLRYIRATSEASIKIVPLDLEKLIFVTYGDSGFANAPNNKSQGGLVVTATDKEALGQTRAASLLDWKSYRHQRILRSTLAAEAAALDRSYDHARFMAMAFSEMVYANFKATMNERPLFEVIPVTDARSLWDAVHRLSTSFTEKRVEIDVAALRQSCRGLRWVPTEQMKADCMTKRSRLLRDAFRRWMAEPSVTLVDSKAPGDIMTGADANVAYRTRDLGSLKKDNRLMLMMLALLAFGGPGQLAKAARDLGSLKKDNRLMLMMLALAARDLGSLKQDNRLMLMMLALAGPGSSKAAWDLGSLKKDNRLMLMMLALAGPGSSRKPRGTWPEKDNRLMLMMLALAGPGSSRKQRGTWEA</sequence>
<evidence type="ECO:0000313" key="5">
    <source>
        <dbReference type="Proteomes" id="UP000604046"/>
    </source>
</evidence>
<feature type="compositionally biased region" description="Basic and acidic residues" evidence="1">
    <location>
        <begin position="1461"/>
        <end position="1471"/>
    </location>
</feature>
<feature type="compositionally biased region" description="Low complexity" evidence="1">
    <location>
        <begin position="276"/>
        <end position="301"/>
    </location>
</feature>
<dbReference type="InterPro" id="IPR036875">
    <property type="entry name" value="Znf_CCHC_sf"/>
</dbReference>
<reference evidence="4" key="1">
    <citation type="submission" date="2021-02" db="EMBL/GenBank/DDBJ databases">
        <authorList>
            <person name="Dougan E. K."/>
            <person name="Rhodes N."/>
            <person name="Thang M."/>
            <person name="Chan C."/>
        </authorList>
    </citation>
    <scope>NUCLEOTIDE SEQUENCE</scope>
</reference>
<protein>
    <submittedName>
        <fullName evidence="4">TY5A protein</fullName>
    </submittedName>
</protein>
<dbReference type="PROSITE" id="PS51379">
    <property type="entry name" value="4FE4S_FER_2"/>
    <property type="match status" value="1"/>
</dbReference>
<gene>
    <name evidence="4" type="primary">TY5A</name>
    <name evidence="4" type="ORF">SNAT2548_LOCUS12296</name>
</gene>
<dbReference type="InterPro" id="IPR017896">
    <property type="entry name" value="4Fe4S_Fe-S-bd"/>
</dbReference>
<accession>A0A812LSM4</accession>
<feature type="domain" description="Integrase catalytic" evidence="2">
    <location>
        <begin position="1540"/>
        <end position="1712"/>
    </location>
</feature>
<dbReference type="InterPro" id="IPR036397">
    <property type="entry name" value="RNaseH_sf"/>
</dbReference>
<evidence type="ECO:0000313" key="4">
    <source>
        <dbReference type="EMBL" id="CAE7250405.1"/>
    </source>
</evidence>
<feature type="domain" description="4Fe-4S ferredoxin-type" evidence="3">
    <location>
        <begin position="2049"/>
        <end position="2079"/>
    </location>
</feature>
<comment type="caution">
    <text evidence="4">The sequence shown here is derived from an EMBL/GenBank/DDBJ whole genome shotgun (WGS) entry which is preliminary data.</text>
</comment>
<name>A0A812LSM4_9DINO</name>
<dbReference type="InterPro" id="IPR001584">
    <property type="entry name" value="Integrase_cat-core"/>
</dbReference>
<evidence type="ECO:0000259" key="3">
    <source>
        <dbReference type="PROSITE" id="PS51379"/>
    </source>
</evidence>
<evidence type="ECO:0000256" key="1">
    <source>
        <dbReference type="SAM" id="MobiDB-lite"/>
    </source>
</evidence>
<dbReference type="GO" id="GO:0003676">
    <property type="term" value="F:nucleic acid binding"/>
    <property type="evidence" value="ECO:0007669"/>
    <property type="project" value="InterPro"/>
</dbReference>
<keyword evidence="5" id="KW-1185">Reference proteome</keyword>
<feature type="compositionally biased region" description="Basic and acidic residues" evidence="1">
    <location>
        <begin position="21"/>
        <end position="38"/>
    </location>
</feature>
<feature type="compositionally biased region" description="Basic and acidic residues" evidence="1">
    <location>
        <begin position="1445"/>
        <end position="1454"/>
    </location>
</feature>
<dbReference type="EMBL" id="CAJNDS010001169">
    <property type="protein sequence ID" value="CAE7250405.1"/>
    <property type="molecule type" value="Genomic_DNA"/>
</dbReference>
<feature type="compositionally biased region" description="Polar residues" evidence="1">
    <location>
        <begin position="909"/>
        <end position="927"/>
    </location>
</feature>
<feature type="compositionally biased region" description="Pro residues" evidence="1">
    <location>
        <begin position="858"/>
        <end position="870"/>
    </location>
</feature>
<dbReference type="SUPFAM" id="SSF57756">
    <property type="entry name" value="Retrovirus zinc finger-like domains"/>
    <property type="match status" value="1"/>
</dbReference>
<dbReference type="Gene3D" id="3.30.420.10">
    <property type="entry name" value="Ribonuclease H-like superfamily/Ribonuclease H"/>
    <property type="match status" value="1"/>
</dbReference>
<evidence type="ECO:0000259" key="2">
    <source>
        <dbReference type="PROSITE" id="PS50994"/>
    </source>
</evidence>
<dbReference type="PROSITE" id="PS50994">
    <property type="entry name" value="INTEGRASE"/>
    <property type="match status" value="1"/>
</dbReference>
<feature type="region of interest" description="Disordered" evidence="1">
    <location>
        <begin position="823"/>
        <end position="968"/>
    </location>
</feature>
<feature type="compositionally biased region" description="Low complexity" evidence="1">
    <location>
        <begin position="896"/>
        <end position="906"/>
    </location>
</feature>
<feature type="region of interest" description="Disordered" evidence="1">
    <location>
        <begin position="276"/>
        <end position="310"/>
    </location>
</feature>
<dbReference type="InterPro" id="IPR013103">
    <property type="entry name" value="RVT_2"/>
</dbReference>